<comment type="caution">
    <text evidence="1">The sequence shown here is derived from an EMBL/GenBank/DDBJ whole genome shotgun (WGS) entry which is preliminary data.</text>
</comment>
<evidence type="ECO:0000313" key="2">
    <source>
        <dbReference type="Proteomes" id="UP000243494"/>
    </source>
</evidence>
<gene>
    <name evidence="1" type="ORF">CHF27_010665</name>
</gene>
<accession>A0A371IR55</accession>
<evidence type="ECO:0000313" key="1">
    <source>
        <dbReference type="EMBL" id="RDY22959.1"/>
    </source>
</evidence>
<sequence length="86" mass="8833">MEVLKVSSKSNPNSVAGALAGVLREKGSAEIQAIGAGALNQAIKSVAIARGFVAPSGMDLVCIPAFTDIEIDGDQKTAIKLIIEPR</sequence>
<organism evidence="1 2">
    <name type="scientific">Romboutsia maritimum</name>
    <dbReference type="NCBI Taxonomy" id="2020948"/>
    <lineage>
        <taxon>Bacteria</taxon>
        <taxon>Bacillati</taxon>
        <taxon>Bacillota</taxon>
        <taxon>Clostridia</taxon>
        <taxon>Peptostreptococcales</taxon>
        <taxon>Peptostreptococcaceae</taxon>
        <taxon>Romboutsia</taxon>
    </lineage>
</organism>
<keyword evidence="2" id="KW-1185">Reference proteome</keyword>
<dbReference type="InterPro" id="IPR007347">
    <property type="entry name" value="SpoVS"/>
</dbReference>
<dbReference type="GO" id="GO:0003676">
    <property type="term" value="F:nucleic acid binding"/>
    <property type="evidence" value="ECO:0007669"/>
    <property type="project" value="InterPro"/>
</dbReference>
<dbReference type="RefSeq" id="WP_095405813.1">
    <property type="nucleotide sequence ID" value="NZ_NOJZ02000022.1"/>
</dbReference>
<name>A0A371IR55_9FIRM</name>
<proteinExistence type="predicted"/>
<dbReference type="InterPro" id="IPR036882">
    <property type="entry name" value="Alba-like_dom_sf"/>
</dbReference>
<dbReference type="EMBL" id="NOJZ02000022">
    <property type="protein sequence ID" value="RDY22959.1"/>
    <property type="molecule type" value="Genomic_DNA"/>
</dbReference>
<protein>
    <submittedName>
        <fullName evidence="1">Stage V sporulation protein S</fullName>
    </submittedName>
</protein>
<dbReference type="Pfam" id="PF04232">
    <property type="entry name" value="SpoVS"/>
    <property type="match status" value="1"/>
</dbReference>
<dbReference type="AlphaFoldDB" id="A0A371IR55"/>
<dbReference type="Gene3D" id="3.30.110.20">
    <property type="entry name" value="Alba-like domain"/>
    <property type="match status" value="1"/>
</dbReference>
<dbReference type="Proteomes" id="UP000243494">
    <property type="component" value="Unassembled WGS sequence"/>
</dbReference>
<dbReference type="PANTHER" id="PTHR35331">
    <property type="entry name" value="STAGE V SPORULATION PROTEIN S"/>
    <property type="match status" value="1"/>
</dbReference>
<dbReference type="PANTHER" id="PTHR35331:SF1">
    <property type="entry name" value="STAGE V SPORULATION PROTEIN S"/>
    <property type="match status" value="1"/>
</dbReference>
<dbReference type="OrthoDB" id="9796055at2"/>
<reference evidence="1 2" key="1">
    <citation type="journal article" date="2017" name="Genome Announc.">
        <title>Draft Genome Sequence of Romboutsia maritimum sp. nov. Strain CCRI-22766(T), Isolated from Coastal Estuarine Mud.</title>
        <authorList>
            <person name="Maheux A.F."/>
            <person name="Boudreau D.K."/>
            <person name="Berube E."/>
            <person name="Boissinot M."/>
            <person name="Raymond F."/>
            <person name="Brodeur S."/>
            <person name="Corbeil J."/>
            <person name="Brightwell G."/>
            <person name="Broda D."/>
            <person name="Omar R.F."/>
            <person name="Bergeron M.G."/>
        </authorList>
    </citation>
    <scope>NUCLEOTIDE SEQUENCE [LARGE SCALE GENOMIC DNA]</scope>
    <source>
        <strain evidence="1 2">CCRI-22766</strain>
    </source>
</reference>